<proteinExistence type="predicted"/>
<evidence type="ECO:0000313" key="1">
    <source>
        <dbReference type="EMBL" id="KAK4137885.1"/>
    </source>
</evidence>
<accession>A0AAN6ZG36</accession>
<evidence type="ECO:0000313" key="2">
    <source>
        <dbReference type="Proteomes" id="UP001304895"/>
    </source>
</evidence>
<protein>
    <submittedName>
        <fullName evidence="1">Uncharacterized protein</fullName>
    </submittedName>
</protein>
<dbReference type="EMBL" id="MU853402">
    <property type="protein sequence ID" value="KAK4137885.1"/>
    <property type="molecule type" value="Genomic_DNA"/>
</dbReference>
<organism evidence="1 2">
    <name type="scientific">Trichocladium antarcticum</name>
    <dbReference type="NCBI Taxonomy" id="1450529"/>
    <lineage>
        <taxon>Eukaryota</taxon>
        <taxon>Fungi</taxon>
        <taxon>Dikarya</taxon>
        <taxon>Ascomycota</taxon>
        <taxon>Pezizomycotina</taxon>
        <taxon>Sordariomycetes</taxon>
        <taxon>Sordariomycetidae</taxon>
        <taxon>Sordariales</taxon>
        <taxon>Chaetomiaceae</taxon>
        <taxon>Trichocladium</taxon>
    </lineage>
</organism>
<dbReference type="Proteomes" id="UP001304895">
    <property type="component" value="Unassembled WGS sequence"/>
</dbReference>
<feature type="non-terminal residue" evidence="1">
    <location>
        <position position="1"/>
    </location>
</feature>
<gene>
    <name evidence="1" type="ORF">BT67DRAFT_439110</name>
</gene>
<sequence>MFLWDDHRGAYHNSPTTQRSQLECGRAHMLPGRTPQQYRFLATAERHREVLRSTRVLQDLLTCNCGTKLADSQDPAQGYKVLTCTCIRGAEIR</sequence>
<reference evidence="1" key="2">
    <citation type="submission" date="2023-05" db="EMBL/GenBank/DDBJ databases">
        <authorList>
            <consortium name="Lawrence Berkeley National Laboratory"/>
            <person name="Steindorff A."/>
            <person name="Hensen N."/>
            <person name="Bonometti L."/>
            <person name="Westerberg I."/>
            <person name="Brannstrom I.O."/>
            <person name="Guillou S."/>
            <person name="Cros-Aarteil S."/>
            <person name="Calhoun S."/>
            <person name="Haridas S."/>
            <person name="Kuo A."/>
            <person name="Mondo S."/>
            <person name="Pangilinan J."/>
            <person name="Riley R."/>
            <person name="Labutti K."/>
            <person name="Andreopoulos B."/>
            <person name="Lipzen A."/>
            <person name="Chen C."/>
            <person name="Yanf M."/>
            <person name="Daum C."/>
            <person name="Ng V."/>
            <person name="Clum A."/>
            <person name="Ohm R."/>
            <person name="Martin F."/>
            <person name="Silar P."/>
            <person name="Natvig D."/>
            <person name="Lalanne C."/>
            <person name="Gautier V."/>
            <person name="Ament-Velasquez S.L."/>
            <person name="Kruys A."/>
            <person name="Hutchinson M.I."/>
            <person name="Powell A.J."/>
            <person name="Barry K."/>
            <person name="Miller A.N."/>
            <person name="Grigoriev I.V."/>
            <person name="Debuchy R."/>
            <person name="Gladieux P."/>
            <person name="Thoren M.H."/>
            <person name="Johannesson H."/>
        </authorList>
    </citation>
    <scope>NUCLEOTIDE SEQUENCE</scope>
    <source>
        <strain evidence="1">CBS 123565</strain>
    </source>
</reference>
<comment type="caution">
    <text evidence="1">The sequence shown here is derived from an EMBL/GenBank/DDBJ whole genome shotgun (WGS) entry which is preliminary data.</text>
</comment>
<dbReference type="AlphaFoldDB" id="A0AAN6ZG36"/>
<keyword evidence="2" id="KW-1185">Reference proteome</keyword>
<name>A0AAN6ZG36_9PEZI</name>
<reference evidence="1" key="1">
    <citation type="journal article" date="2023" name="Mol. Phylogenet. Evol.">
        <title>Genome-scale phylogeny and comparative genomics of the fungal order Sordariales.</title>
        <authorList>
            <person name="Hensen N."/>
            <person name="Bonometti L."/>
            <person name="Westerberg I."/>
            <person name="Brannstrom I.O."/>
            <person name="Guillou S."/>
            <person name="Cros-Aarteil S."/>
            <person name="Calhoun S."/>
            <person name="Haridas S."/>
            <person name="Kuo A."/>
            <person name="Mondo S."/>
            <person name="Pangilinan J."/>
            <person name="Riley R."/>
            <person name="LaButti K."/>
            <person name="Andreopoulos B."/>
            <person name="Lipzen A."/>
            <person name="Chen C."/>
            <person name="Yan M."/>
            <person name="Daum C."/>
            <person name="Ng V."/>
            <person name="Clum A."/>
            <person name="Steindorff A."/>
            <person name="Ohm R.A."/>
            <person name="Martin F."/>
            <person name="Silar P."/>
            <person name="Natvig D.O."/>
            <person name="Lalanne C."/>
            <person name="Gautier V."/>
            <person name="Ament-Velasquez S.L."/>
            <person name="Kruys A."/>
            <person name="Hutchinson M.I."/>
            <person name="Powell A.J."/>
            <person name="Barry K."/>
            <person name="Miller A.N."/>
            <person name="Grigoriev I.V."/>
            <person name="Debuchy R."/>
            <person name="Gladieux P."/>
            <person name="Hiltunen Thoren M."/>
            <person name="Johannesson H."/>
        </authorList>
    </citation>
    <scope>NUCLEOTIDE SEQUENCE</scope>
    <source>
        <strain evidence="1">CBS 123565</strain>
    </source>
</reference>